<reference evidence="1 2" key="1">
    <citation type="journal article" date="2008" name="Nature">
        <title>Genome analysis of the platypus reveals unique signatures of evolution.</title>
        <authorList>
            <person name="Warren W.C."/>
            <person name="Hillier L.W."/>
            <person name="Marshall Graves J.A."/>
            <person name="Birney E."/>
            <person name="Ponting C.P."/>
            <person name="Grutzner F."/>
            <person name="Belov K."/>
            <person name="Miller W."/>
            <person name="Clarke L."/>
            <person name="Chinwalla A.T."/>
            <person name="Yang S.P."/>
            <person name="Heger A."/>
            <person name="Locke D.P."/>
            <person name="Miethke P."/>
            <person name="Waters P.D."/>
            <person name="Veyrunes F."/>
            <person name="Fulton L."/>
            <person name="Fulton B."/>
            <person name="Graves T."/>
            <person name="Wallis J."/>
            <person name="Puente X.S."/>
            <person name="Lopez-Otin C."/>
            <person name="Ordonez G.R."/>
            <person name="Eichler E.E."/>
            <person name="Chen L."/>
            <person name="Cheng Z."/>
            <person name="Deakin J.E."/>
            <person name="Alsop A."/>
            <person name="Thompson K."/>
            <person name="Kirby P."/>
            <person name="Papenfuss A.T."/>
            <person name="Wakefield M.J."/>
            <person name="Olender T."/>
            <person name="Lancet D."/>
            <person name="Huttley G.A."/>
            <person name="Smit A.F."/>
            <person name="Pask A."/>
            <person name="Temple-Smith P."/>
            <person name="Batzer M.A."/>
            <person name="Walker J.A."/>
            <person name="Konkel M.K."/>
            <person name="Harris R.S."/>
            <person name="Whittington C.M."/>
            <person name="Wong E.S."/>
            <person name="Gemmell N.J."/>
            <person name="Buschiazzo E."/>
            <person name="Vargas Jentzsch I.M."/>
            <person name="Merkel A."/>
            <person name="Schmitz J."/>
            <person name="Zemann A."/>
            <person name="Churakov G."/>
            <person name="Kriegs J.O."/>
            <person name="Brosius J."/>
            <person name="Murchison E.P."/>
            <person name="Sachidanandam R."/>
            <person name="Smith C."/>
            <person name="Hannon G.J."/>
            <person name="Tsend-Ayush E."/>
            <person name="McMillan D."/>
            <person name="Attenborough R."/>
            <person name="Rens W."/>
            <person name="Ferguson-Smith M."/>
            <person name="Lefevre C.M."/>
            <person name="Sharp J.A."/>
            <person name="Nicholas K.R."/>
            <person name="Ray D.A."/>
            <person name="Kube M."/>
            <person name="Reinhardt R."/>
            <person name="Pringle T.H."/>
            <person name="Taylor J."/>
            <person name="Jones R.C."/>
            <person name="Nixon B."/>
            <person name="Dacheux J.L."/>
            <person name="Niwa H."/>
            <person name="Sekita Y."/>
            <person name="Huang X."/>
            <person name="Stark A."/>
            <person name="Kheradpour P."/>
            <person name="Kellis M."/>
            <person name="Flicek P."/>
            <person name="Chen Y."/>
            <person name="Webber C."/>
            <person name="Hardison R."/>
            <person name="Nelson J."/>
            <person name="Hallsworth-Pepin K."/>
            <person name="Delehaunty K."/>
            <person name="Markovic C."/>
            <person name="Minx P."/>
            <person name="Feng Y."/>
            <person name="Kremitzki C."/>
            <person name="Mitreva M."/>
            <person name="Glasscock J."/>
            <person name="Wylie T."/>
            <person name="Wohldmann P."/>
            <person name="Thiru P."/>
            <person name="Nhan M.N."/>
            <person name="Pohl C.S."/>
            <person name="Smith S.M."/>
            <person name="Hou S."/>
            <person name="Nefedov M."/>
            <person name="de Jong P.J."/>
            <person name="Renfree M.B."/>
            <person name="Mardis E.R."/>
            <person name="Wilson R.K."/>
        </authorList>
    </citation>
    <scope>NUCLEOTIDE SEQUENCE [LARGE SCALE GENOMIC DNA]</scope>
    <source>
        <strain evidence="1 2">Glennie</strain>
    </source>
</reference>
<sequence length="239" mass="27518">MVTIAVLVAPSCGRSRWCRPERSMEWLNGEVDQPYIPKSVLELDSPTPQFRDEYLFLARPRSTPLLKQALRWKCVAVGCDATDKVVEWKLAPLECDVTEQLGYPGMGSSDHCRGWYTLLQPIKREAYTRWSHSYAQREKALPRAFAQQLWEASWYDPIVPAPQYLASSPRWGTFFWTDKQVPGKEFVTNRIGIEVVKPEDPGFVPLRPTRLPPYYKSQDYCSWSPCTKQYSVVSDVHAP</sequence>
<gene>
    <name evidence="1" type="primary">TEKTIP1</name>
</gene>
<name>F7EX98_ORNAN</name>
<dbReference type="Bgee" id="ENSOANG00000015682">
    <property type="expression patterns" value="Expressed in testis and 7 other cell types or tissues"/>
</dbReference>
<dbReference type="InterPro" id="IPR029203">
    <property type="entry name" value="TKTI1"/>
</dbReference>
<dbReference type="PANTHER" id="PTHR31254">
    <property type="entry name" value="HYPOTHETICAL PROTEIN LOC690617"/>
    <property type="match status" value="1"/>
</dbReference>
<dbReference type="Ensembl" id="ENSOANT00000024720.3">
    <property type="protein sequence ID" value="ENSOANP00000024716.3"/>
    <property type="gene ID" value="ENSOANG00000015682.3"/>
</dbReference>
<evidence type="ECO:0000313" key="2">
    <source>
        <dbReference type="Proteomes" id="UP000002279"/>
    </source>
</evidence>
<organism evidence="1 2">
    <name type="scientific">Ornithorhynchus anatinus</name>
    <name type="common">Duckbill platypus</name>
    <dbReference type="NCBI Taxonomy" id="9258"/>
    <lineage>
        <taxon>Eukaryota</taxon>
        <taxon>Metazoa</taxon>
        <taxon>Chordata</taxon>
        <taxon>Craniata</taxon>
        <taxon>Vertebrata</taxon>
        <taxon>Euteleostomi</taxon>
        <taxon>Mammalia</taxon>
        <taxon>Monotremata</taxon>
        <taxon>Ornithorhynchidae</taxon>
        <taxon>Ornithorhynchus</taxon>
    </lineage>
</organism>
<dbReference type="OMA" id="EAWYNLP"/>
<accession>F7EX98</accession>
<keyword evidence="2" id="KW-1185">Reference proteome</keyword>
<dbReference type="PANTHER" id="PTHR31254:SF1">
    <property type="entry name" value="TEKTIN BUNDLE-INTERACTING PROTEIN 1"/>
    <property type="match status" value="1"/>
</dbReference>
<dbReference type="Pfam" id="PF15041">
    <property type="entry name" value="TKTI1"/>
    <property type="match status" value="1"/>
</dbReference>
<reference evidence="1" key="3">
    <citation type="submission" date="2025-09" db="UniProtKB">
        <authorList>
            <consortium name="Ensembl"/>
        </authorList>
    </citation>
    <scope>IDENTIFICATION</scope>
    <source>
        <strain evidence="1">Glennie</strain>
    </source>
</reference>
<dbReference type="FunCoup" id="F7EX98">
    <property type="interactions" value="13"/>
</dbReference>
<evidence type="ECO:0000313" key="1">
    <source>
        <dbReference type="Ensembl" id="ENSOANP00000024716.3"/>
    </source>
</evidence>
<dbReference type="HOGENOM" id="CLU_108079_0_0_1"/>
<dbReference type="eggNOG" id="ENOG502S0K8">
    <property type="taxonomic scope" value="Eukaryota"/>
</dbReference>
<dbReference type="GeneTree" id="ENSGT00390000004282"/>
<reference evidence="1" key="2">
    <citation type="submission" date="2025-08" db="UniProtKB">
        <authorList>
            <consortium name="Ensembl"/>
        </authorList>
    </citation>
    <scope>IDENTIFICATION</scope>
    <source>
        <strain evidence="1">Glennie</strain>
    </source>
</reference>
<dbReference type="AlphaFoldDB" id="F7EX98"/>
<dbReference type="STRING" id="9258.ENSOANP00000024716"/>
<dbReference type="OrthoDB" id="9895442at2759"/>
<proteinExistence type="predicted"/>
<protein>
    <submittedName>
        <fullName evidence="1">Uncharacterized protein</fullName>
    </submittedName>
</protein>
<dbReference type="InParanoid" id="F7EX98"/>
<dbReference type="GO" id="GO:0160111">
    <property type="term" value="C:axonemal A tubule inner sheath"/>
    <property type="evidence" value="ECO:0000318"/>
    <property type="project" value="GO_Central"/>
</dbReference>
<dbReference type="Proteomes" id="UP000002279">
    <property type="component" value="Chromosome X2"/>
</dbReference>